<comment type="subcellular location">
    <subcellularLocation>
        <location evidence="1">Membrane</location>
        <topology evidence="1">Multi-pass membrane protein</topology>
    </subcellularLocation>
</comment>
<dbReference type="PANTHER" id="PTHR23537:SF1">
    <property type="entry name" value="SUGAR TRANSPORTER"/>
    <property type="match status" value="1"/>
</dbReference>
<feature type="transmembrane region" description="Helical" evidence="5">
    <location>
        <begin position="80"/>
        <end position="98"/>
    </location>
</feature>
<dbReference type="GO" id="GO:0005886">
    <property type="term" value="C:plasma membrane"/>
    <property type="evidence" value="ECO:0007669"/>
    <property type="project" value="TreeGrafter"/>
</dbReference>
<dbReference type="AlphaFoldDB" id="M1PEA5"/>
<dbReference type="PROSITE" id="PS50850">
    <property type="entry name" value="MFS"/>
    <property type="match status" value="1"/>
</dbReference>
<feature type="transmembrane region" description="Helical" evidence="5">
    <location>
        <begin position="237"/>
        <end position="258"/>
    </location>
</feature>
<dbReference type="HOGENOM" id="CLU_001265_7_4_7"/>
<dbReference type="SUPFAM" id="SSF103473">
    <property type="entry name" value="MFS general substrate transporter"/>
    <property type="match status" value="1"/>
</dbReference>
<keyword evidence="3 5" id="KW-1133">Transmembrane helix</keyword>
<sequence length="410" mass="43585">MTYLRSVHYGWIVVLTGVLTIVAVLGLGRFSLGMLLPSMGSDLGLGYSKMGFIGTGNFFGYLLGVLMSSRLVKRFDYRSVISSGIFLVGVSMVLVGRANGFWPVLIAFFFTGIGSGIANVPVMGLVSQWFGSTLRGRAAGIMVSGIGLGIMITGVLIPAINGWAGPGQGWRTNWMVLGAVVLTIAVLCSLLIRNRPGDLGLQLVERVEKKCREKQQKPLVAKPFDAGKRTLFHLGGIYFFFGFTVVIYVTFVITSLINEYGFSEAVAGRFWVWFGLLGTLSGPIFGSLSDRFGRPRTLALVYSLQGLSFLLLALNPLPGSVYASIGLFALCAWSVPSIMAAAIGDYLGPLKAAAGFATLTLFFSVGQITGPALAGIMAENSGNFSSAYLLAGGLMAVGALSSVFLPKMRL</sequence>
<dbReference type="PATRIC" id="fig|1167006.5.peg.1614"/>
<evidence type="ECO:0000256" key="2">
    <source>
        <dbReference type="ARBA" id="ARBA00022692"/>
    </source>
</evidence>
<organism evidence="7 8">
    <name type="scientific">Desulfocapsa sulfexigens (strain DSM 10523 / SB164P1)</name>
    <dbReference type="NCBI Taxonomy" id="1167006"/>
    <lineage>
        <taxon>Bacteria</taxon>
        <taxon>Pseudomonadati</taxon>
        <taxon>Thermodesulfobacteriota</taxon>
        <taxon>Desulfobulbia</taxon>
        <taxon>Desulfobulbales</taxon>
        <taxon>Desulfocapsaceae</taxon>
        <taxon>Desulfocapsa</taxon>
    </lineage>
</organism>
<dbReference type="KEGG" id="dsf:UWK_01465"/>
<dbReference type="Pfam" id="PF06779">
    <property type="entry name" value="MFS_4"/>
    <property type="match status" value="1"/>
</dbReference>
<dbReference type="GO" id="GO:0022857">
    <property type="term" value="F:transmembrane transporter activity"/>
    <property type="evidence" value="ECO:0007669"/>
    <property type="project" value="InterPro"/>
</dbReference>
<dbReference type="Gene3D" id="1.20.1250.20">
    <property type="entry name" value="MFS general substrate transporter like domains"/>
    <property type="match status" value="2"/>
</dbReference>
<dbReference type="RefSeq" id="WP_015403716.1">
    <property type="nucleotide sequence ID" value="NC_020304.1"/>
</dbReference>
<name>M1PEA5_DESSD</name>
<gene>
    <name evidence="7" type="ordered locus">UWK_01465</name>
</gene>
<feature type="transmembrane region" description="Helical" evidence="5">
    <location>
        <begin position="321"/>
        <end position="344"/>
    </location>
</feature>
<evidence type="ECO:0000256" key="5">
    <source>
        <dbReference type="SAM" id="Phobius"/>
    </source>
</evidence>
<evidence type="ECO:0000256" key="4">
    <source>
        <dbReference type="ARBA" id="ARBA00023136"/>
    </source>
</evidence>
<dbReference type="InterPro" id="IPR005829">
    <property type="entry name" value="Sugar_transporter_CS"/>
</dbReference>
<feature type="domain" description="Major facilitator superfamily (MFS) profile" evidence="6">
    <location>
        <begin position="12"/>
        <end position="410"/>
    </location>
</feature>
<keyword evidence="4 5" id="KW-0472">Membrane</keyword>
<evidence type="ECO:0000256" key="1">
    <source>
        <dbReference type="ARBA" id="ARBA00004141"/>
    </source>
</evidence>
<evidence type="ECO:0000313" key="8">
    <source>
        <dbReference type="Proteomes" id="UP000011721"/>
    </source>
</evidence>
<feature type="transmembrane region" description="Helical" evidence="5">
    <location>
        <begin position="50"/>
        <end position="68"/>
    </location>
</feature>
<evidence type="ECO:0000313" key="7">
    <source>
        <dbReference type="EMBL" id="AGF78025.1"/>
    </source>
</evidence>
<feature type="transmembrane region" description="Helical" evidence="5">
    <location>
        <begin position="104"/>
        <end position="126"/>
    </location>
</feature>
<dbReference type="InterPro" id="IPR036259">
    <property type="entry name" value="MFS_trans_sf"/>
</dbReference>
<feature type="transmembrane region" description="Helical" evidence="5">
    <location>
        <begin position="297"/>
        <end position="315"/>
    </location>
</feature>
<reference evidence="8" key="1">
    <citation type="journal article" date="2013" name="Stand. Genomic Sci.">
        <title>Complete genome sequence of Desulfocapsa sulfexigens, a marine deltaproteobacterium specialized in disproportionating inorganic sulfur compounds.</title>
        <authorList>
            <person name="Finster K.W."/>
            <person name="Kjeldsen K.U."/>
            <person name="Kube M."/>
            <person name="Reinhardt R."/>
            <person name="Mussmann M."/>
            <person name="Amann R."/>
            <person name="Schreiber L."/>
        </authorList>
    </citation>
    <scope>NUCLEOTIDE SEQUENCE [LARGE SCALE GENOMIC DNA]</scope>
    <source>
        <strain evidence="8">DSM 10523 / SB164P1</strain>
    </source>
</reference>
<keyword evidence="2 5" id="KW-0812">Transmembrane</keyword>
<feature type="transmembrane region" description="Helical" evidence="5">
    <location>
        <begin position="7"/>
        <end position="30"/>
    </location>
</feature>
<feature type="transmembrane region" description="Helical" evidence="5">
    <location>
        <begin position="270"/>
        <end position="288"/>
    </location>
</feature>
<dbReference type="Proteomes" id="UP000011721">
    <property type="component" value="Chromosome"/>
</dbReference>
<protein>
    <submittedName>
        <fullName evidence="7">Sugar phosphate permease</fullName>
    </submittedName>
</protein>
<feature type="transmembrane region" description="Helical" evidence="5">
    <location>
        <begin position="172"/>
        <end position="192"/>
    </location>
</feature>
<dbReference type="PROSITE" id="PS00217">
    <property type="entry name" value="SUGAR_TRANSPORT_2"/>
    <property type="match status" value="1"/>
</dbReference>
<dbReference type="eggNOG" id="COG2271">
    <property type="taxonomic scope" value="Bacteria"/>
</dbReference>
<dbReference type="PANTHER" id="PTHR23537">
    <property type="match status" value="1"/>
</dbReference>
<feature type="transmembrane region" description="Helical" evidence="5">
    <location>
        <begin position="384"/>
        <end position="405"/>
    </location>
</feature>
<dbReference type="STRING" id="1167006.UWK_01465"/>
<accession>M1PEA5</accession>
<feature type="transmembrane region" description="Helical" evidence="5">
    <location>
        <begin position="356"/>
        <end position="378"/>
    </location>
</feature>
<proteinExistence type="predicted"/>
<keyword evidence="8" id="KW-1185">Reference proteome</keyword>
<evidence type="ECO:0000256" key="3">
    <source>
        <dbReference type="ARBA" id="ARBA00022989"/>
    </source>
</evidence>
<evidence type="ECO:0000259" key="6">
    <source>
        <dbReference type="PROSITE" id="PS50850"/>
    </source>
</evidence>
<dbReference type="EMBL" id="CP003985">
    <property type="protein sequence ID" value="AGF78025.1"/>
    <property type="molecule type" value="Genomic_DNA"/>
</dbReference>
<feature type="transmembrane region" description="Helical" evidence="5">
    <location>
        <begin position="138"/>
        <end position="160"/>
    </location>
</feature>
<dbReference type="InterPro" id="IPR010645">
    <property type="entry name" value="MFS_4"/>
</dbReference>
<dbReference type="InterPro" id="IPR020846">
    <property type="entry name" value="MFS_dom"/>
</dbReference>